<dbReference type="EMBL" id="LT594513">
    <property type="protein sequence ID" value="SBT76971.1"/>
    <property type="molecule type" value="Genomic_DNA"/>
</dbReference>
<evidence type="ECO:0000256" key="3">
    <source>
        <dbReference type="ARBA" id="ARBA00013252"/>
    </source>
</evidence>
<name>A0A1C3KS45_PLAOA</name>
<protein>
    <recommendedName>
        <fullName evidence="3">4a-hydroxytetrahydrobiopterin dehydratase</fullName>
        <ecNumber evidence="3">4.2.1.96</ecNumber>
    </recommendedName>
    <alternativeName>
        <fullName evidence="5">4-alpha-hydroxy-tetrahydropterin dehydratase</fullName>
    </alternativeName>
</protein>
<evidence type="ECO:0000256" key="5">
    <source>
        <dbReference type="ARBA" id="ARBA00030497"/>
    </source>
</evidence>
<dbReference type="GO" id="GO:0006729">
    <property type="term" value="P:tetrahydrobiopterin biosynthetic process"/>
    <property type="evidence" value="ECO:0007669"/>
    <property type="project" value="InterPro"/>
</dbReference>
<organism evidence="6 7">
    <name type="scientific">Plasmodium ovale</name>
    <name type="common">malaria parasite P. ovale</name>
    <dbReference type="NCBI Taxonomy" id="36330"/>
    <lineage>
        <taxon>Eukaryota</taxon>
        <taxon>Sar</taxon>
        <taxon>Alveolata</taxon>
        <taxon>Apicomplexa</taxon>
        <taxon>Aconoidasida</taxon>
        <taxon>Haemosporida</taxon>
        <taxon>Plasmodiidae</taxon>
        <taxon>Plasmodium</taxon>
        <taxon>Plasmodium (Plasmodium)</taxon>
    </lineage>
</organism>
<dbReference type="InterPro" id="IPR036428">
    <property type="entry name" value="PCD_sf"/>
</dbReference>
<dbReference type="PANTHER" id="PTHR12599">
    <property type="entry name" value="PTERIN-4-ALPHA-CARBINOLAMINE DEHYDRATASE"/>
    <property type="match status" value="1"/>
</dbReference>
<dbReference type="Proteomes" id="UP000243200">
    <property type="component" value="Chromosome 9"/>
</dbReference>
<evidence type="ECO:0000256" key="4">
    <source>
        <dbReference type="ARBA" id="ARBA00023239"/>
    </source>
</evidence>
<dbReference type="Gene3D" id="3.30.1360.20">
    <property type="entry name" value="Transcriptional coactivator/pterin dehydratase"/>
    <property type="match status" value="1"/>
</dbReference>
<dbReference type="InterPro" id="IPR001533">
    <property type="entry name" value="Pterin_deHydtase"/>
</dbReference>
<sequence>MMVLFCREKVSSLLPLWRCKVKSNSYYYIERKVRFPTFSQAWKFMNEIYEQNELINHHCKYTNDYTKVKIKMYTHTAKGVTEKDITLATIIDKTLQKYDHKVIGDT</sequence>
<comment type="catalytic activity">
    <reaction evidence="1">
        <text>(4aS,6R)-4a-hydroxy-L-erythro-5,6,7,8-tetrahydrobiopterin = (6R)-L-erythro-6,7-dihydrobiopterin + H2O</text>
        <dbReference type="Rhea" id="RHEA:11920"/>
        <dbReference type="ChEBI" id="CHEBI:15377"/>
        <dbReference type="ChEBI" id="CHEBI:15642"/>
        <dbReference type="ChEBI" id="CHEBI:43120"/>
        <dbReference type="EC" id="4.2.1.96"/>
    </reaction>
</comment>
<dbReference type="PANTHER" id="PTHR12599:SF0">
    <property type="entry name" value="PTERIN-4-ALPHA-CARBINOLAMINE DEHYDRATASE"/>
    <property type="match status" value="1"/>
</dbReference>
<evidence type="ECO:0000256" key="2">
    <source>
        <dbReference type="ARBA" id="ARBA00006472"/>
    </source>
</evidence>
<comment type="similarity">
    <text evidence="2">Belongs to the pterin-4-alpha-carbinolamine dehydratase family.</text>
</comment>
<dbReference type="EC" id="4.2.1.96" evidence="3"/>
<reference evidence="6 7" key="1">
    <citation type="submission" date="2016-06" db="EMBL/GenBank/DDBJ databases">
        <authorList>
            <consortium name="Pathogen Informatics"/>
        </authorList>
    </citation>
    <scope>NUCLEOTIDE SEQUENCE [LARGE SCALE GENOMIC DNA]</scope>
    <source>
        <strain evidence="6">PowCR01</strain>
    </source>
</reference>
<dbReference type="VEuPathDB" id="PlasmoDB:POWCR01_090010300"/>
<dbReference type="CDD" id="cd00488">
    <property type="entry name" value="PCD_DCoH"/>
    <property type="match status" value="1"/>
</dbReference>
<dbReference type="GO" id="GO:0008124">
    <property type="term" value="F:4-alpha-hydroxytetrahydrobiopterin dehydratase activity"/>
    <property type="evidence" value="ECO:0007669"/>
    <property type="project" value="UniProtKB-EC"/>
</dbReference>
<keyword evidence="4" id="KW-0456">Lyase</keyword>
<gene>
    <name evidence="6" type="primary">PowCR01_090010300</name>
    <name evidence="6" type="ORF">POWCR01_090010300</name>
</gene>
<accession>A0A1C3KS45</accession>
<proteinExistence type="inferred from homology"/>
<evidence type="ECO:0000313" key="7">
    <source>
        <dbReference type="Proteomes" id="UP000243200"/>
    </source>
</evidence>
<evidence type="ECO:0000256" key="1">
    <source>
        <dbReference type="ARBA" id="ARBA00001554"/>
    </source>
</evidence>
<dbReference type="SUPFAM" id="SSF55248">
    <property type="entry name" value="PCD-like"/>
    <property type="match status" value="1"/>
</dbReference>
<dbReference type="VEuPathDB" id="PlasmoDB:PocGH01_09015000"/>
<dbReference type="Pfam" id="PF01329">
    <property type="entry name" value="Pterin_4a"/>
    <property type="match status" value="1"/>
</dbReference>
<dbReference type="OrthoDB" id="277398at2759"/>
<dbReference type="AlphaFoldDB" id="A0A1C3KS45"/>
<evidence type="ECO:0000313" key="6">
    <source>
        <dbReference type="EMBL" id="SBT76971.1"/>
    </source>
</evidence>